<dbReference type="Proteomes" id="UP001283361">
    <property type="component" value="Unassembled WGS sequence"/>
</dbReference>
<proteinExistence type="predicted"/>
<reference evidence="2" key="1">
    <citation type="journal article" date="2023" name="G3 (Bethesda)">
        <title>A reference genome for the long-term kleptoplast-retaining sea slug Elysia crispata morphotype clarki.</title>
        <authorList>
            <person name="Eastman K.E."/>
            <person name="Pendleton A.L."/>
            <person name="Shaikh M.A."/>
            <person name="Suttiyut T."/>
            <person name="Ogas R."/>
            <person name="Tomko P."/>
            <person name="Gavelis G."/>
            <person name="Widhalm J.R."/>
            <person name="Wisecaver J.H."/>
        </authorList>
    </citation>
    <scope>NUCLEOTIDE SEQUENCE</scope>
    <source>
        <strain evidence="2">ECLA1</strain>
    </source>
</reference>
<sequence>MIKSAMLVSLALSVLVTATFAEIQCIKDYDNQESEPCAGKNSYRTPSFSYIWCCESTDLFPSTKANWIMNRYTVKCSCQTLSEMCRQQPARCQ</sequence>
<feature type="chain" id="PRO_5042140291" evidence="1">
    <location>
        <begin position="22"/>
        <end position="93"/>
    </location>
</feature>
<name>A0AAE0XVW6_9GAST</name>
<evidence type="ECO:0000313" key="3">
    <source>
        <dbReference type="Proteomes" id="UP001283361"/>
    </source>
</evidence>
<organism evidence="2 3">
    <name type="scientific">Elysia crispata</name>
    <name type="common">lettuce slug</name>
    <dbReference type="NCBI Taxonomy" id="231223"/>
    <lineage>
        <taxon>Eukaryota</taxon>
        <taxon>Metazoa</taxon>
        <taxon>Spiralia</taxon>
        <taxon>Lophotrochozoa</taxon>
        <taxon>Mollusca</taxon>
        <taxon>Gastropoda</taxon>
        <taxon>Heterobranchia</taxon>
        <taxon>Euthyneura</taxon>
        <taxon>Panpulmonata</taxon>
        <taxon>Sacoglossa</taxon>
        <taxon>Placobranchoidea</taxon>
        <taxon>Plakobranchidae</taxon>
        <taxon>Elysia</taxon>
    </lineage>
</organism>
<dbReference type="EMBL" id="JAWDGP010007412">
    <property type="protein sequence ID" value="KAK3719802.1"/>
    <property type="molecule type" value="Genomic_DNA"/>
</dbReference>
<evidence type="ECO:0000313" key="2">
    <source>
        <dbReference type="EMBL" id="KAK3719802.1"/>
    </source>
</evidence>
<dbReference type="AlphaFoldDB" id="A0AAE0XVW6"/>
<evidence type="ECO:0000256" key="1">
    <source>
        <dbReference type="SAM" id="SignalP"/>
    </source>
</evidence>
<keyword evidence="1" id="KW-0732">Signal</keyword>
<accession>A0AAE0XVW6</accession>
<protein>
    <submittedName>
        <fullName evidence="2">Uncharacterized protein</fullName>
    </submittedName>
</protein>
<comment type="caution">
    <text evidence="2">The sequence shown here is derived from an EMBL/GenBank/DDBJ whole genome shotgun (WGS) entry which is preliminary data.</text>
</comment>
<feature type="signal peptide" evidence="1">
    <location>
        <begin position="1"/>
        <end position="21"/>
    </location>
</feature>
<keyword evidence="3" id="KW-1185">Reference proteome</keyword>
<gene>
    <name evidence="2" type="ORF">RRG08_040104</name>
</gene>